<evidence type="ECO:0000313" key="3">
    <source>
        <dbReference type="Proteomes" id="UP000006426"/>
    </source>
</evidence>
<dbReference type="RefSeq" id="WP_005742688.1">
    <property type="nucleotide sequence ID" value="NZ_CP031226.1"/>
</dbReference>
<protein>
    <submittedName>
        <fullName evidence="2">Uncharacterized protein</fullName>
    </submittedName>
</protein>
<evidence type="ECO:0000256" key="1">
    <source>
        <dbReference type="SAM" id="MobiDB-lite"/>
    </source>
</evidence>
<evidence type="ECO:0000313" key="2">
    <source>
        <dbReference type="EMBL" id="AXH60200.1"/>
    </source>
</evidence>
<dbReference type="EMBL" id="CP031226">
    <property type="protein sequence ID" value="AXH60200.1"/>
    <property type="molecule type" value="Genomic_DNA"/>
</dbReference>
<reference evidence="2 3" key="1">
    <citation type="journal article" date="2011" name="PLoS Pathog.">
        <title>Dynamic evolution of pathogenicity revealed by sequencing and comparative genomics of 19 Pseudomonas syringae isolates.</title>
        <authorList>
            <person name="Baltrus D.A."/>
            <person name="Nishimura M.T."/>
            <person name="Romanchuk A."/>
            <person name="Chang J.H."/>
            <person name="Mukhtar M.S."/>
            <person name="Cherkis K."/>
            <person name="Roach J."/>
            <person name="Grant S.R."/>
            <person name="Jones C.D."/>
            <person name="Dangl J.L."/>
        </authorList>
    </citation>
    <scope>NUCLEOTIDE SEQUENCE [LARGE SCALE GENOMIC DNA]</scope>
    <source>
        <strain evidence="2 3">M301315</strain>
    </source>
</reference>
<proteinExistence type="predicted"/>
<dbReference type="AlphaFoldDB" id="A0AAD0VA62"/>
<name>A0AAD0VA62_PSEAV</name>
<sequence length="106" mass="11637">MDKAELRKMLDEQVAAKVGEGYTITTYAMDVASTDRVKRAMGYQGKAPEHEDGSAEWSSYLHEVEAGTYVPERIKKPVSIQTGQSAPQPGQEGASGTVGLWKVRRH</sequence>
<feature type="region of interest" description="Disordered" evidence="1">
    <location>
        <begin position="79"/>
        <end position="106"/>
    </location>
</feature>
<dbReference type="GeneID" id="39474571"/>
<keyword evidence="2" id="KW-0614">Plasmid</keyword>
<organism evidence="2 3">
    <name type="scientific">Pseudomonas amygdali pv. lachrymans str. M301315</name>
    <dbReference type="NCBI Taxonomy" id="629260"/>
    <lineage>
        <taxon>Bacteria</taxon>
        <taxon>Pseudomonadati</taxon>
        <taxon>Pseudomonadota</taxon>
        <taxon>Gammaproteobacteria</taxon>
        <taxon>Pseudomonadales</taxon>
        <taxon>Pseudomonadaceae</taxon>
        <taxon>Pseudomonas</taxon>
        <taxon>Pseudomonas amygdali</taxon>
    </lineage>
</organism>
<feature type="compositionally biased region" description="Polar residues" evidence="1">
    <location>
        <begin position="79"/>
        <end position="88"/>
    </location>
</feature>
<gene>
    <name evidence="2" type="ORF">PLA107_033990</name>
</gene>
<geneLocation type="plasmid" evidence="3">
    <name>pmppla107</name>
</geneLocation>
<dbReference type="Proteomes" id="UP000006426">
    <property type="component" value="Plasmid pmppla107"/>
</dbReference>
<accession>A0AAD0VA62</accession>